<feature type="coiled-coil region" evidence="1">
    <location>
        <begin position="480"/>
        <end position="538"/>
    </location>
</feature>
<evidence type="ECO:0000259" key="4">
    <source>
        <dbReference type="PROSITE" id="PS50003"/>
    </source>
</evidence>
<name>A0A3P9BAE7_9CICH</name>
<organism evidence="5 6">
    <name type="scientific">Maylandia zebra</name>
    <name type="common">zebra mbuna</name>
    <dbReference type="NCBI Taxonomy" id="106582"/>
    <lineage>
        <taxon>Eukaryota</taxon>
        <taxon>Metazoa</taxon>
        <taxon>Chordata</taxon>
        <taxon>Craniata</taxon>
        <taxon>Vertebrata</taxon>
        <taxon>Euteleostomi</taxon>
        <taxon>Actinopterygii</taxon>
        <taxon>Neopterygii</taxon>
        <taxon>Teleostei</taxon>
        <taxon>Neoteleostei</taxon>
        <taxon>Acanthomorphata</taxon>
        <taxon>Ovalentaria</taxon>
        <taxon>Cichlomorphae</taxon>
        <taxon>Cichliformes</taxon>
        <taxon>Cichlidae</taxon>
        <taxon>African cichlids</taxon>
        <taxon>Pseudocrenilabrinae</taxon>
        <taxon>Haplochromini</taxon>
        <taxon>Maylandia</taxon>
        <taxon>Maylandia zebra complex</taxon>
    </lineage>
</organism>
<dbReference type="PROSITE" id="PS50003">
    <property type="entry name" value="PH_DOMAIN"/>
    <property type="match status" value="1"/>
</dbReference>
<reference evidence="5 6" key="1">
    <citation type="journal article" date="2014" name="Nature">
        <title>The genomic substrate for adaptive radiation in African cichlid fish.</title>
        <authorList>
            <person name="Brawand D."/>
            <person name="Wagner C.E."/>
            <person name="Li Y.I."/>
            <person name="Malinsky M."/>
            <person name="Keller I."/>
            <person name="Fan S."/>
            <person name="Simakov O."/>
            <person name="Ng A.Y."/>
            <person name="Lim Z.W."/>
            <person name="Bezault E."/>
            <person name="Turner-Maier J."/>
            <person name="Johnson J."/>
            <person name="Alcazar R."/>
            <person name="Noh H.J."/>
            <person name="Russell P."/>
            <person name="Aken B."/>
            <person name="Alfoldi J."/>
            <person name="Amemiya C."/>
            <person name="Azzouzi N."/>
            <person name="Baroiller J.F."/>
            <person name="Barloy-Hubler F."/>
            <person name="Berlin A."/>
            <person name="Bloomquist R."/>
            <person name="Carleton K.L."/>
            <person name="Conte M.A."/>
            <person name="D'Cotta H."/>
            <person name="Eshel O."/>
            <person name="Gaffney L."/>
            <person name="Galibert F."/>
            <person name="Gante H.F."/>
            <person name="Gnerre S."/>
            <person name="Greuter L."/>
            <person name="Guyon R."/>
            <person name="Haddad N.S."/>
            <person name="Haerty W."/>
            <person name="Harris R.M."/>
            <person name="Hofmann H.A."/>
            <person name="Hourlier T."/>
            <person name="Hulata G."/>
            <person name="Jaffe D.B."/>
            <person name="Lara M."/>
            <person name="Lee A.P."/>
            <person name="MacCallum I."/>
            <person name="Mwaiko S."/>
            <person name="Nikaido M."/>
            <person name="Nishihara H."/>
            <person name="Ozouf-Costaz C."/>
            <person name="Penman D.J."/>
            <person name="Przybylski D."/>
            <person name="Rakotomanga M."/>
            <person name="Renn S.C.P."/>
            <person name="Ribeiro F.J."/>
            <person name="Ron M."/>
            <person name="Salzburger W."/>
            <person name="Sanchez-Pulido L."/>
            <person name="Santos M.E."/>
            <person name="Searle S."/>
            <person name="Sharpe T."/>
            <person name="Swofford R."/>
            <person name="Tan F.J."/>
            <person name="Williams L."/>
            <person name="Young S."/>
            <person name="Yin S."/>
            <person name="Okada N."/>
            <person name="Kocher T.D."/>
            <person name="Miska E.A."/>
            <person name="Lander E.S."/>
            <person name="Venkatesh B."/>
            <person name="Fernald R.D."/>
            <person name="Meyer A."/>
            <person name="Ponting C.P."/>
            <person name="Streelman J.T."/>
            <person name="Lindblad-Toh K."/>
            <person name="Seehausen O."/>
            <person name="Di Palma F."/>
        </authorList>
    </citation>
    <scope>NUCLEOTIDE SEQUENCE</scope>
</reference>
<evidence type="ECO:0000256" key="2">
    <source>
        <dbReference type="SAM" id="MobiDB-lite"/>
    </source>
</evidence>
<keyword evidence="3" id="KW-0472">Membrane</keyword>
<evidence type="ECO:0000313" key="5">
    <source>
        <dbReference type="Ensembl" id="ENSMZEP00005006761.1"/>
    </source>
</evidence>
<reference evidence="5" key="3">
    <citation type="submission" date="2025-09" db="UniProtKB">
        <authorList>
            <consortium name="Ensembl"/>
        </authorList>
    </citation>
    <scope>IDENTIFICATION</scope>
</reference>
<reference evidence="5" key="2">
    <citation type="submission" date="2025-08" db="UniProtKB">
        <authorList>
            <consortium name="Ensembl"/>
        </authorList>
    </citation>
    <scope>IDENTIFICATION</scope>
</reference>
<feature type="compositionally biased region" description="Low complexity" evidence="2">
    <location>
        <begin position="208"/>
        <end position="219"/>
    </location>
</feature>
<feature type="region of interest" description="Disordered" evidence="2">
    <location>
        <begin position="397"/>
        <end position="422"/>
    </location>
</feature>
<dbReference type="Ensembl" id="ENSMZET00005007061.1">
    <property type="protein sequence ID" value="ENSMZEP00005006761.1"/>
    <property type="gene ID" value="ENSMZEG00005005175.1"/>
</dbReference>
<proteinExistence type="predicted"/>
<dbReference type="GeneTree" id="ENSGT00940000159692"/>
<dbReference type="Pfam" id="PF25541">
    <property type="entry name" value="TBCA_PH"/>
    <property type="match status" value="1"/>
</dbReference>
<feature type="domain" description="PH" evidence="4">
    <location>
        <begin position="131"/>
        <end position="166"/>
    </location>
</feature>
<evidence type="ECO:0000256" key="1">
    <source>
        <dbReference type="SAM" id="Coils"/>
    </source>
</evidence>
<feature type="region of interest" description="Disordered" evidence="2">
    <location>
        <begin position="728"/>
        <end position="755"/>
    </location>
</feature>
<feature type="region of interest" description="Disordered" evidence="2">
    <location>
        <begin position="864"/>
        <end position="883"/>
    </location>
</feature>
<feature type="region of interest" description="Disordered" evidence="2">
    <location>
        <begin position="897"/>
        <end position="933"/>
    </location>
</feature>
<dbReference type="PANTHER" id="PTHR12752:SF5">
    <property type="entry name" value="PLECKSTRIN HOMOLOGY DOMAIN-CONTAINING FAMILY A MEMBER 6"/>
    <property type="match status" value="1"/>
</dbReference>
<keyword evidence="1" id="KW-0175">Coiled coil</keyword>
<protein>
    <submittedName>
        <fullName evidence="5">Pleckstrin homology domain containing A6</fullName>
    </submittedName>
</protein>
<keyword evidence="3" id="KW-0812">Transmembrane</keyword>
<keyword evidence="6" id="KW-1185">Reference proteome</keyword>
<dbReference type="Proteomes" id="UP000265160">
    <property type="component" value="LG5"/>
</dbReference>
<dbReference type="InterPro" id="IPR057971">
    <property type="entry name" value="PKHA4-7_TBCA"/>
</dbReference>
<feature type="compositionally biased region" description="Low complexity" evidence="2">
    <location>
        <begin position="398"/>
        <end position="419"/>
    </location>
</feature>
<feature type="transmembrane region" description="Helical" evidence="3">
    <location>
        <begin position="44"/>
        <end position="67"/>
    </location>
</feature>
<accession>A0A3P9BAE7</accession>
<keyword evidence="3" id="KW-1133">Transmembrane helix</keyword>
<feature type="region of interest" description="Disordered" evidence="2">
    <location>
        <begin position="168"/>
        <end position="229"/>
    </location>
</feature>
<dbReference type="InterPro" id="IPR001849">
    <property type="entry name" value="PH_domain"/>
</dbReference>
<dbReference type="SUPFAM" id="SSF50729">
    <property type="entry name" value="PH domain-like"/>
    <property type="match status" value="1"/>
</dbReference>
<dbReference type="Pfam" id="PF00169">
    <property type="entry name" value="PH"/>
    <property type="match status" value="1"/>
</dbReference>
<dbReference type="Gene3D" id="2.30.29.30">
    <property type="entry name" value="Pleckstrin-homology domain (PH domain)/Phosphotyrosine-binding domain (PTB)"/>
    <property type="match status" value="1"/>
</dbReference>
<dbReference type="STRING" id="106582.ENSMZEP00005006761"/>
<feature type="region of interest" description="Disordered" evidence="2">
    <location>
        <begin position="609"/>
        <end position="630"/>
    </location>
</feature>
<evidence type="ECO:0000313" key="6">
    <source>
        <dbReference type="Proteomes" id="UP000265160"/>
    </source>
</evidence>
<feature type="compositionally biased region" description="Low complexity" evidence="2">
    <location>
        <begin position="620"/>
        <end position="630"/>
    </location>
</feature>
<evidence type="ECO:0000256" key="3">
    <source>
        <dbReference type="SAM" id="Phobius"/>
    </source>
</evidence>
<dbReference type="InterPro" id="IPR011993">
    <property type="entry name" value="PH-like_dom_sf"/>
</dbReference>
<dbReference type="AlphaFoldDB" id="A0A3P9BAE7"/>
<dbReference type="PANTHER" id="PTHR12752">
    <property type="entry name" value="PHOSPHOINOSITOL 3-PHOSPHATE-BINDING PROTEIN"/>
    <property type="match status" value="1"/>
</dbReference>
<feature type="transmembrane region" description="Helical" evidence="3">
    <location>
        <begin position="79"/>
        <end position="100"/>
    </location>
</feature>
<sequence>MCEEECLCLCHCISQACSDHYGPILWETFNVEAEGIAGCPRRAVLIPVMFGLDIPASFYCFLILPIFTNPSCNCYFSHIFVALLKCNILDIFFTFLIFLFTDDKEDTVLGSLPLLSFQIGGVELSENITCKFAFKVEHVGTRTYYFSTDSYAEQEEWIRALSDAAEVTSQPRNSRSAEREPIHPSIHLHPLCPGPGRGGSSLCKEAQTSLSPATSSSLSGGIPRRSRPAERYNLSRGAQGHPCQMPEPPQLAPFDVSSSCSTLTHFCRFVPRTAPERLAQRKCSMAQLQQWVNQRRGMASQEDINRPPSYYSVNQEVSAGYYNFVDEYSLYLPGVRPDSICSMSAVGGYDRLWTIEQKRHSLRDEPHRLYRKQMPQDQWGPQYYGGMETSMRSLFIQPRSKSVPRSPSSSSRRPYSPASCTYASPARSLSNGFDRFSGRMNEDAIYPPVYSLRRSFSSPKVNRFTVFKLLGRLCEQNQILKDHEAVVHRLRMNKDSLEEALLATHQEMEIYHNQPLIMEKLQFKKETQQNQLINIRGELSQASSALTTACMEFEALEDEANAIHGDLWEQLNAGGQSELVRRHIQKEFWRVQDVLEGLQKNSLSRGIKTAKGRGSFTTNSPASPLSSVSLTSPLSPYSPVPVCQASPTKELGLENTNMFFLACTYKCIYFFTCTVGIVPPRTKSPTDESQRNFTEVHRRNSRVLNGVSRERPKSAAFPTEIKMKMSVEEQNERLRRNQCSSMRDKRRSLNLSGGQSPANYKVVRRRLTAHEIDIKDLEKAVRGQGQESPEEEIARLRCLQIEPEHYNISKEMAPDKVLIPERYLDVENNTLLSPEEQKEKQKKLERIKTLIAKSNLQNMVPLLDGPVEGGAPASSQQQLQEQEKRIEISCALAAEASRRSRLLSGEHSHHMASPCRTTESPRGAPSSTDDKRR</sequence>